<dbReference type="Proteomes" id="UP000278627">
    <property type="component" value="Unassembled WGS sequence"/>
</dbReference>
<accession>A0A0N4TFK9</accession>
<sequence>MGLAEAVNSVGNIVKKLVNVTELVGKVENIMSDTIYNASHISKINETVQMDESIVEKVSK</sequence>
<evidence type="ECO:0000313" key="2">
    <source>
        <dbReference type="Proteomes" id="UP000278627"/>
    </source>
</evidence>
<evidence type="ECO:0000313" key="1">
    <source>
        <dbReference type="EMBL" id="VDN88144.1"/>
    </source>
</evidence>
<name>A0A0N4TFK9_BRUPA</name>
<keyword evidence="2" id="KW-1185">Reference proteome</keyword>
<reference evidence="3" key="1">
    <citation type="submission" date="2017-02" db="UniProtKB">
        <authorList>
            <consortium name="WormBaseParasite"/>
        </authorList>
    </citation>
    <scope>IDENTIFICATION</scope>
</reference>
<dbReference type="WBParaSite" id="BPAG_0000699701-mRNA-1">
    <property type="protein sequence ID" value="BPAG_0000699701-mRNA-1"/>
    <property type="gene ID" value="BPAG_0000699701"/>
</dbReference>
<gene>
    <name evidence="1" type="ORF">BPAG_LOCUS6958</name>
</gene>
<dbReference type="AlphaFoldDB" id="A0A0N4TFK9"/>
<dbReference type="EMBL" id="UZAD01007157">
    <property type="protein sequence ID" value="VDN88144.1"/>
    <property type="molecule type" value="Genomic_DNA"/>
</dbReference>
<proteinExistence type="predicted"/>
<protein>
    <submittedName>
        <fullName evidence="3">Methyl-accepting chemotaxis protein</fullName>
    </submittedName>
</protein>
<organism evidence="3">
    <name type="scientific">Brugia pahangi</name>
    <name type="common">Filarial nematode worm</name>
    <dbReference type="NCBI Taxonomy" id="6280"/>
    <lineage>
        <taxon>Eukaryota</taxon>
        <taxon>Metazoa</taxon>
        <taxon>Ecdysozoa</taxon>
        <taxon>Nematoda</taxon>
        <taxon>Chromadorea</taxon>
        <taxon>Rhabditida</taxon>
        <taxon>Spirurina</taxon>
        <taxon>Spiruromorpha</taxon>
        <taxon>Filarioidea</taxon>
        <taxon>Onchocercidae</taxon>
        <taxon>Brugia</taxon>
    </lineage>
</organism>
<reference evidence="1 2" key="2">
    <citation type="submission" date="2018-11" db="EMBL/GenBank/DDBJ databases">
        <authorList>
            <consortium name="Pathogen Informatics"/>
        </authorList>
    </citation>
    <scope>NUCLEOTIDE SEQUENCE [LARGE SCALE GENOMIC DNA]</scope>
</reference>
<evidence type="ECO:0000313" key="3">
    <source>
        <dbReference type="WBParaSite" id="BPAG_0000699701-mRNA-1"/>
    </source>
</evidence>